<dbReference type="Proteomes" id="UP000001055">
    <property type="component" value="Unassembled WGS sequence"/>
</dbReference>
<accession>Q0UC46</accession>
<evidence type="ECO:0000313" key="1">
    <source>
        <dbReference type="EMBL" id="EAT82062.1"/>
    </source>
</evidence>
<dbReference type="AlphaFoldDB" id="Q0UC46"/>
<gene>
    <name evidence="1" type="ORF">SNOG_10668</name>
</gene>
<reference evidence="2" key="1">
    <citation type="journal article" date="2007" name="Plant Cell">
        <title>Dothideomycete-plant interactions illuminated by genome sequencing and EST analysis of the wheat pathogen Stagonospora nodorum.</title>
        <authorList>
            <person name="Hane J.K."/>
            <person name="Lowe R.G."/>
            <person name="Solomon P.S."/>
            <person name="Tan K.C."/>
            <person name="Schoch C.L."/>
            <person name="Spatafora J.W."/>
            <person name="Crous P.W."/>
            <person name="Kodira C."/>
            <person name="Birren B.W."/>
            <person name="Galagan J.E."/>
            <person name="Torriani S.F."/>
            <person name="McDonald B.A."/>
            <person name="Oliver R.P."/>
        </authorList>
    </citation>
    <scope>NUCLEOTIDE SEQUENCE [LARGE SCALE GENOMIC DNA]</scope>
    <source>
        <strain evidence="2">SN15 / ATCC MYA-4574 / FGSC 10173</strain>
    </source>
</reference>
<sequence>MASTSVTCRQATLMLKSAGRQICGVPSAYVTIITTFEVQPQPPHLINVITNLAVQAAYPLPSHYGNDYRPEVMPTERVPSPRIVFACR</sequence>
<name>Q0UC46_PHANO</name>
<dbReference type="KEGG" id="pno:SNOG_10668"/>
<protein>
    <submittedName>
        <fullName evidence="1">Uncharacterized protein</fullName>
    </submittedName>
</protein>
<dbReference type="RefSeq" id="XP_001800930.1">
    <property type="nucleotide sequence ID" value="XM_001800878.1"/>
</dbReference>
<dbReference type="GeneID" id="5977837"/>
<evidence type="ECO:0000313" key="2">
    <source>
        <dbReference type="Proteomes" id="UP000001055"/>
    </source>
</evidence>
<organism evidence="1 2">
    <name type="scientific">Phaeosphaeria nodorum (strain SN15 / ATCC MYA-4574 / FGSC 10173)</name>
    <name type="common">Glume blotch fungus</name>
    <name type="synonym">Parastagonospora nodorum</name>
    <dbReference type="NCBI Taxonomy" id="321614"/>
    <lineage>
        <taxon>Eukaryota</taxon>
        <taxon>Fungi</taxon>
        <taxon>Dikarya</taxon>
        <taxon>Ascomycota</taxon>
        <taxon>Pezizomycotina</taxon>
        <taxon>Dothideomycetes</taxon>
        <taxon>Pleosporomycetidae</taxon>
        <taxon>Pleosporales</taxon>
        <taxon>Pleosporineae</taxon>
        <taxon>Phaeosphaeriaceae</taxon>
        <taxon>Parastagonospora</taxon>
    </lineage>
</organism>
<dbReference type="InParanoid" id="Q0UC46"/>
<proteinExistence type="predicted"/>
<dbReference type="EMBL" id="CH445341">
    <property type="protein sequence ID" value="EAT82062.1"/>
    <property type="molecule type" value="Genomic_DNA"/>
</dbReference>